<dbReference type="Gene3D" id="3.30.60.90">
    <property type="match status" value="1"/>
</dbReference>
<dbReference type="OrthoDB" id="2122982at2759"/>
<sequence length="1265" mass="143866">MELTTGRVSSLPPLLYEEPYSSLHLTPSSTIEENEEQVWQDLSRFYAENEQTIERAITFNVAAGSKDADPSELNIAIDTFVETTKVILDGLVMLGNIHPILGVAIFAFHSVISLDLSRRDNNKKVIAVKLQMQNMMCTMFQLRRLKHVHVQGEEKLQQRAQLQRLIKVIAEDITACGSDLNYYMDRKFIAKLINAKIYEHRFAGHIDAFVQRRSELQSMITSYTSAGVDFANMSLIAVGHKLSAMDSKLDTIFRALDTPREKDALKFIEDNGGAEKCIIKEELLQRLLVRVGEVSQTAKNTAIQREELTELRQTLIVELSDNVEQALAKNQARFEKLLAVQNINLERISGRIEEQGVKMQGHDMKLDKLVSTSLLILEEGRLVKKAIVPSSTIKLKDPELQQIWDRMGLKRSVKATTFVLTFRDHILNDRSTTNTPYVPPLSPLHPESSPFLLSTDDVSTGEKPLANMGTGKDADIWLLKYIDVTHVRPIVEAIDEDGSGFISVKEANKFAISRPTGWSLLRWMAYWAAGWHFNITNYRNKIYSLIHHMYEALDSVLPVNRYFTNQYFDHTIIFHYVEGMLKATNPLPEDSPKDSKLLELVKEMTDLTERRISTNLKGVSFIIKSPSDVALIVGSGRVETWIFPLLYLLLSRHLEIIRLAQHVVLDPNEMTTHTESLSSIFSVFNERVKRLEAIFRQMYRDVEAQFKSYAYGMFLASYKDYDIKMSENTLLTHEVKESDMTTSFTDTVDRSILTQSTLPTFEYEEINIPSLPPLEGRSQHAIEGTWVGVCTGKDGSKLTHNVGFEVVLGPIVENKLIGKGRNISGAVEFDGHIESSEVSSNPVPIFFRISWVGRDQQDVWCSGVYDPECQSIRGAWLFQDISTSISFPFCNTESRSDAEDLVNDSSVGLFYMTKGSSDIFRFQYLLDDPDINPSWSPSRKRWAFATQIIVFQIQRQRSSWTFWRARIAECKRLAELFMRTWLETPDTRGYISEGEVVERLRLFGYLHPSISNLTMELASYYMARYVFAIGNAVCDVCSQYIIFTRFVCITCVEEIFNNEVDMCAECIDSTEFTNENEFIHHPSHTLLRFTRRFHYCQRVVIIPHARLLSARIQASFKASGMAGAKTSRSTSDIGKSAKGDTDNVVMSRPSLVELICACCGKDLTLPCWACAACDLDILICLGCEREGRQVQNWEASSKHLRHHPLLRISHTEEVKTNELKTTRLEKNLQTTMDTVTGLEQKVNLQFQEMKTLLDQVARSPKGAND</sequence>
<evidence type="ECO:0000313" key="5">
    <source>
        <dbReference type="Proteomes" id="UP000724874"/>
    </source>
</evidence>
<keyword evidence="3" id="KW-0862">Zinc</keyword>
<proteinExistence type="predicted"/>
<keyword evidence="5" id="KW-1185">Reference proteome</keyword>
<gene>
    <name evidence="4" type="ORF">CPB84DRAFT_751308</name>
</gene>
<evidence type="ECO:0008006" key="6">
    <source>
        <dbReference type="Google" id="ProtNLM"/>
    </source>
</evidence>
<accession>A0A9P5P2L0</accession>
<evidence type="ECO:0000256" key="2">
    <source>
        <dbReference type="ARBA" id="ARBA00022771"/>
    </source>
</evidence>
<dbReference type="EMBL" id="JADNYJ010000003">
    <property type="protein sequence ID" value="KAF8912079.1"/>
    <property type="molecule type" value="Genomic_DNA"/>
</dbReference>
<comment type="caution">
    <text evidence="4">The sequence shown here is derived from an EMBL/GenBank/DDBJ whole genome shotgun (WGS) entry which is preliminary data.</text>
</comment>
<keyword evidence="1" id="KW-0479">Metal-binding</keyword>
<keyword evidence="2" id="KW-0863">Zinc-finger</keyword>
<name>A0A9P5P2L0_GYMJU</name>
<protein>
    <recommendedName>
        <fullName evidence="6">EF-hand domain-containing protein</fullName>
    </recommendedName>
</protein>
<dbReference type="SUPFAM" id="SSF57850">
    <property type="entry name" value="RING/U-box"/>
    <property type="match status" value="1"/>
</dbReference>
<reference evidence="4" key="1">
    <citation type="submission" date="2020-11" db="EMBL/GenBank/DDBJ databases">
        <authorList>
            <consortium name="DOE Joint Genome Institute"/>
            <person name="Ahrendt S."/>
            <person name="Riley R."/>
            <person name="Andreopoulos W."/>
            <person name="LaButti K."/>
            <person name="Pangilinan J."/>
            <person name="Ruiz-duenas F.J."/>
            <person name="Barrasa J.M."/>
            <person name="Sanchez-Garcia M."/>
            <person name="Camarero S."/>
            <person name="Miyauchi S."/>
            <person name="Serrano A."/>
            <person name="Linde D."/>
            <person name="Babiker R."/>
            <person name="Drula E."/>
            <person name="Ayuso-Fernandez I."/>
            <person name="Pacheco R."/>
            <person name="Padilla G."/>
            <person name="Ferreira P."/>
            <person name="Barriuso J."/>
            <person name="Kellner H."/>
            <person name="Castanera R."/>
            <person name="Alfaro M."/>
            <person name="Ramirez L."/>
            <person name="Pisabarro A.G."/>
            <person name="Kuo A."/>
            <person name="Tritt A."/>
            <person name="Lipzen A."/>
            <person name="He G."/>
            <person name="Yan M."/>
            <person name="Ng V."/>
            <person name="Cullen D."/>
            <person name="Martin F."/>
            <person name="Rosso M.-N."/>
            <person name="Henrissat B."/>
            <person name="Hibbett D."/>
            <person name="Martinez A.T."/>
            <person name="Grigoriev I.V."/>
        </authorList>
    </citation>
    <scope>NUCLEOTIDE SEQUENCE</scope>
    <source>
        <strain evidence="4">AH 44721</strain>
    </source>
</reference>
<dbReference type="AlphaFoldDB" id="A0A9P5P2L0"/>
<evidence type="ECO:0000256" key="1">
    <source>
        <dbReference type="ARBA" id="ARBA00022723"/>
    </source>
</evidence>
<evidence type="ECO:0000313" key="4">
    <source>
        <dbReference type="EMBL" id="KAF8912079.1"/>
    </source>
</evidence>
<dbReference type="GO" id="GO:0008270">
    <property type="term" value="F:zinc ion binding"/>
    <property type="evidence" value="ECO:0007669"/>
    <property type="project" value="UniProtKB-KW"/>
</dbReference>
<evidence type="ECO:0000256" key="3">
    <source>
        <dbReference type="ARBA" id="ARBA00022833"/>
    </source>
</evidence>
<organism evidence="4 5">
    <name type="scientific">Gymnopilus junonius</name>
    <name type="common">Spectacular rustgill mushroom</name>
    <name type="synonym">Gymnopilus spectabilis subsp. junonius</name>
    <dbReference type="NCBI Taxonomy" id="109634"/>
    <lineage>
        <taxon>Eukaryota</taxon>
        <taxon>Fungi</taxon>
        <taxon>Dikarya</taxon>
        <taxon>Basidiomycota</taxon>
        <taxon>Agaricomycotina</taxon>
        <taxon>Agaricomycetes</taxon>
        <taxon>Agaricomycetidae</taxon>
        <taxon>Agaricales</taxon>
        <taxon>Agaricineae</taxon>
        <taxon>Hymenogastraceae</taxon>
        <taxon>Gymnopilus</taxon>
    </lineage>
</organism>
<dbReference type="Proteomes" id="UP000724874">
    <property type="component" value="Unassembled WGS sequence"/>
</dbReference>
<dbReference type="InterPro" id="IPR043145">
    <property type="entry name" value="Znf_ZZ_sf"/>
</dbReference>